<dbReference type="Proteomes" id="UP000555564">
    <property type="component" value="Unassembled WGS sequence"/>
</dbReference>
<feature type="domain" description="DUF397" evidence="1">
    <location>
        <begin position="12"/>
        <end position="65"/>
    </location>
</feature>
<dbReference type="EMBL" id="JACHIU010000001">
    <property type="protein sequence ID" value="MBB6475015.1"/>
    <property type="molecule type" value="Genomic_DNA"/>
</dbReference>
<keyword evidence="3" id="KW-1185">Reference proteome</keyword>
<comment type="caution">
    <text evidence="2">The sequence shown here is derived from an EMBL/GenBank/DDBJ whole genome shotgun (WGS) entry which is preliminary data.</text>
</comment>
<evidence type="ECO:0000313" key="3">
    <source>
        <dbReference type="Proteomes" id="UP000555564"/>
    </source>
</evidence>
<dbReference type="AlphaFoldDB" id="A0A7X0IHE5"/>
<dbReference type="RefSeq" id="WP_184984007.1">
    <property type="nucleotide sequence ID" value="NZ_BAAALO010000072.1"/>
</dbReference>
<evidence type="ECO:0000259" key="1">
    <source>
        <dbReference type="Pfam" id="PF04149"/>
    </source>
</evidence>
<dbReference type="Pfam" id="PF04149">
    <property type="entry name" value="DUF397"/>
    <property type="match status" value="1"/>
</dbReference>
<gene>
    <name evidence="2" type="ORF">BJ992_004446</name>
</gene>
<reference evidence="2 3" key="1">
    <citation type="submission" date="2020-08" db="EMBL/GenBank/DDBJ databases">
        <title>Sequencing the genomes of 1000 actinobacteria strains.</title>
        <authorList>
            <person name="Klenk H.-P."/>
        </authorList>
    </citation>
    <scope>NUCLEOTIDE SEQUENCE [LARGE SCALE GENOMIC DNA]</scope>
    <source>
        <strain evidence="2 3">DSM 44936</strain>
    </source>
</reference>
<protein>
    <recommendedName>
        <fullName evidence="1">DUF397 domain-containing protein</fullName>
    </recommendedName>
</protein>
<evidence type="ECO:0000313" key="2">
    <source>
        <dbReference type="EMBL" id="MBB6475015.1"/>
    </source>
</evidence>
<sequence>MDKLTTAFDTSRWKKSTYSGSNGGNCVEVANLSGGRRAVRDSKDRCGPALVVPAREWTVLVRLIKGYEVG</sequence>
<dbReference type="InterPro" id="IPR007278">
    <property type="entry name" value="DUF397"/>
</dbReference>
<organism evidence="2 3">
    <name type="scientific">Sphaerisporangium rubeum</name>
    <dbReference type="NCBI Taxonomy" id="321317"/>
    <lineage>
        <taxon>Bacteria</taxon>
        <taxon>Bacillati</taxon>
        <taxon>Actinomycetota</taxon>
        <taxon>Actinomycetes</taxon>
        <taxon>Streptosporangiales</taxon>
        <taxon>Streptosporangiaceae</taxon>
        <taxon>Sphaerisporangium</taxon>
    </lineage>
</organism>
<name>A0A7X0IHE5_9ACTN</name>
<proteinExistence type="predicted"/>
<accession>A0A7X0IHE5</accession>